<gene>
    <name evidence="2" type="ORF">DRF62_04250</name>
</gene>
<evidence type="ECO:0008006" key="4">
    <source>
        <dbReference type="Google" id="ProtNLM"/>
    </source>
</evidence>
<dbReference type="AlphaFoldDB" id="A0A3D9BRX4"/>
<evidence type="ECO:0000313" key="2">
    <source>
        <dbReference type="EMBL" id="REC56284.1"/>
    </source>
</evidence>
<keyword evidence="1" id="KW-0732">Signal</keyword>
<comment type="caution">
    <text evidence="2">The sequence shown here is derived from an EMBL/GenBank/DDBJ whole genome shotgun (WGS) entry which is preliminary data.</text>
</comment>
<protein>
    <recommendedName>
        <fullName evidence="4">DUF4844 domain-containing protein</fullName>
    </recommendedName>
</protein>
<feature type="signal peptide" evidence="1">
    <location>
        <begin position="1"/>
        <end position="18"/>
    </location>
</feature>
<feature type="chain" id="PRO_5017803567" description="DUF4844 domain-containing protein" evidence="1">
    <location>
        <begin position="19"/>
        <end position="266"/>
    </location>
</feature>
<evidence type="ECO:0000256" key="1">
    <source>
        <dbReference type="SAM" id="SignalP"/>
    </source>
</evidence>
<proteinExistence type="predicted"/>
<keyword evidence="3" id="KW-1185">Reference proteome</keyword>
<reference evidence="2 3" key="1">
    <citation type="journal article" date="2006" name="Int. J. Syst. Evol. Microbiol.">
        <title>Chryseobacterium piscium sp. nov., isolated from fish of the South Atlantic Ocean off South Africa.</title>
        <authorList>
            <person name="de Beer H."/>
            <person name="Hugo C.J."/>
            <person name="Jooste P.J."/>
            <person name="Vancanneyt M."/>
            <person name="Coenye T."/>
            <person name="Vandamme P."/>
        </authorList>
    </citation>
    <scope>NUCLEOTIDE SEQUENCE [LARGE SCALE GENOMIC DNA]</scope>
    <source>
        <strain evidence="2 3">CCUG 51923</strain>
    </source>
</reference>
<accession>A0A3D9BRX4</accession>
<sequence length="266" mass="30634">MKKILLVPAVLFSTFFLAQKSEFSNNYSTTSLKEIQKKIPQNEKHEFYKQYFRALITEEMTSKFSYKNYSDVVLRKFADTIIAINRMEENSKESSEIIKNIDRNFSIDSANAIDNYHLLAANIGLYPDQMFPIVSSEPDEFTIFETIPGEILTYSQQSGVFTGLYFSSYKINGSNVDPINPYPNDNKFINKVSKYAKSGWRFQPRAGYGIEKNKLGEYIISTSLYTAEDSNAAPSMSIEYKTTDFKRFIPLRIAKNDDDVKWTVIK</sequence>
<evidence type="ECO:0000313" key="3">
    <source>
        <dbReference type="Proteomes" id="UP000256512"/>
    </source>
</evidence>
<dbReference type="RefSeq" id="WP_115949228.1">
    <property type="nucleotide sequence ID" value="NZ_QNVS01000007.1"/>
</dbReference>
<dbReference type="EMBL" id="QNVS01000007">
    <property type="protein sequence ID" value="REC56284.1"/>
    <property type="molecule type" value="Genomic_DNA"/>
</dbReference>
<organism evidence="2 3">
    <name type="scientific">Chryseobacterium piscium</name>
    <dbReference type="NCBI Taxonomy" id="333702"/>
    <lineage>
        <taxon>Bacteria</taxon>
        <taxon>Pseudomonadati</taxon>
        <taxon>Bacteroidota</taxon>
        <taxon>Flavobacteriia</taxon>
        <taxon>Flavobacteriales</taxon>
        <taxon>Weeksellaceae</taxon>
        <taxon>Chryseobacterium group</taxon>
        <taxon>Chryseobacterium</taxon>
    </lineage>
</organism>
<name>A0A3D9BRX4_9FLAO</name>
<dbReference type="Proteomes" id="UP000256512">
    <property type="component" value="Unassembled WGS sequence"/>
</dbReference>